<feature type="region of interest" description="Disordered" evidence="1">
    <location>
        <begin position="109"/>
        <end position="131"/>
    </location>
</feature>
<evidence type="ECO:0000256" key="1">
    <source>
        <dbReference type="SAM" id="MobiDB-lite"/>
    </source>
</evidence>
<keyword evidence="2" id="KW-1133">Transmembrane helix</keyword>
<dbReference type="EMBL" id="GG750145">
    <property type="protein sequence ID" value="KMW69492.1"/>
    <property type="molecule type" value="Genomic_DNA"/>
</dbReference>
<feature type="region of interest" description="Disordered" evidence="1">
    <location>
        <begin position="66"/>
        <end position="87"/>
    </location>
</feature>
<protein>
    <submittedName>
        <fullName evidence="3">Uncharacterized protein</fullName>
    </submittedName>
</protein>
<feature type="compositionally biased region" description="Polar residues" evidence="1">
    <location>
        <begin position="71"/>
        <end position="85"/>
    </location>
</feature>
<reference evidence="3" key="1">
    <citation type="submission" date="2010-03" db="EMBL/GenBank/DDBJ databases">
        <title>Annotation of Blastomyces dermatitidis strain ATCC 18188.</title>
        <authorList>
            <consortium name="The Broad Institute Genome Sequencing Platform"/>
            <consortium name="Broad Institute Genome Sequencing Center for Infectious Disease."/>
            <person name="Cuomo C."/>
            <person name="Klein B."/>
            <person name="Sullivan T."/>
            <person name="Heitman J."/>
            <person name="Young S."/>
            <person name="Zeng Q."/>
            <person name="Gargeya S."/>
            <person name="Alvarado L."/>
            <person name="Berlin A.M."/>
            <person name="Chapman S.B."/>
            <person name="Chen Z."/>
            <person name="Freedman E."/>
            <person name="Gellesch M."/>
            <person name="Goldberg J."/>
            <person name="Griggs A."/>
            <person name="Gujja S."/>
            <person name="Heilman E."/>
            <person name="Heiman D."/>
            <person name="Howarth C."/>
            <person name="Mehta T."/>
            <person name="Neiman D."/>
            <person name="Pearson M."/>
            <person name="Roberts A."/>
            <person name="Saif S."/>
            <person name="Shea T."/>
            <person name="Shenoy N."/>
            <person name="Sisk P."/>
            <person name="Stolte C."/>
            <person name="Sykes S."/>
            <person name="White J."/>
            <person name="Yandava C."/>
            <person name="Haas B."/>
            <person name="Nusbaum C."/>
            <person name="Birren B."/>
        </authorList>
    </citation>
    <scope>NUCLEOTIDE SEQUENCE</scope>
    <source>
        <strain evidence="3">ATCC 18188</strain>
    </source>
</reference>
<keyword evidence="2" id="KW-0472">Membrane</keyword>
<sequence length="131" mass="14838">MVRSFLAYTYICIWAWFGGMISLSRATTQMWLYIPMQTCGEEGPEVETGDTRGRALRHEQRLKVDRRTDRPTNIYSPSLPWNTTPAEKKQRLPSAAGCWAMNDQKIDGISKGERGRWTTGGKPEGRGGLGW</sequence>
<organism evidence="3">
    <name type="scientific">Ajellomyces dermatitidis (strain ATCC 18188 / CBS 674.68)</name>
    <name type="common">Blastomyces dermatitidis</name>
    <dbReference type="NCBI Taxonomy" id="653446"/>
    <lineage>
        <taxon>Eukaryota</taxon>
        <taxon>Fungi</taxon>
        <taxon>Dikarya</taxon>
        <taxon>Ascomycota</taxon>
        <taxon>Pezizomycotina</taxon>
        <taxon>Eurotiomycetes</taxon>
        <taxon>Eurotiomycetidae</taxon>
        <taxon>Onygenales</taxon>
        <taxon>Ajellomycetaceae</taxon>
        <taxon>Blastomyces</taxon>
    </lineage>
</organism>
<evidence type="ECO:0000313" key="3">
    <source>
        <dbReference type="EMBL" id="KMW69492.1"/>
    </source>
</evidence>
<evidence type="ECO:0000256" key="2">
    <source>
        <dbReference type="SAM" id="Phobius"/>
    </source>
</evidence>
<feature type="transmembrane region" description="Helical" evidence="2">
    <location>
        <begin position="6"/>
        <end position="23"/>
    </location>
</feature>
<dbReference type="Proteomes" id="UP000007802">
    <property type="component" value="Unassembled WGS sequence"/>
</dbReference>
<proteinExistence type="predicted"/>
<keyword evidence="2" id="KW-0812">Transmembrane</keyword>
<name>A0A0J9ETY4_AJEDA</name>
<dbReference type="AlphaFoldDB" id="A0A0J9ETY4"/>
<accession>A0A0J9ETY4</accession>
<gene>
    <name evidence="3" type="ORF">BDDG_13631</name>
</gene>